<dbReference type="Pfam" id="PF13847">
    <property type="entry name" value="Methyltransf_31"/>
    <property type="match status" value="1"/>
</dbReference>
<dbReference type="CDD" id="cd02440">
    <property type="entry name" value="AdoMet_MTases"/>
    <property type="match status" value="1"/>
</dbReference>
<proteinExistence type="predicted"/>
<name>A0A1G2QR55_9BACT</name>
<dbReference type="Gene3D" id="3.40.50.150">
    <property type="entry name" value="Vaccinia Virus protein VP39"/>
    <property type="match status" value="1"/>
</dbReference>
<dbReference type="SUPFAM" id="SSF53335">
    <property type="entry name" value="S-adenosyl-L-methionine-dependent methyltransferases"/>
    <property type="match status" value="1"/>
</dbReference>
<reference evidence="2 3" key="1">
    <citation type="journal article" date="2016" name="Nat. Commun.">
        <title>Thousands of microbial genomes shed light on interconnected biogeochemical processes in an aquifer system.</title>
        <authorList>
            <person name="Anantharaman K."/>
            <person name="Brown C.T."/>
            <person name="Hug L.A."/>
            <person name="Sharon I."/>
            <person name="Castelle C.J."/>
            <person name="Probst A.J."/>
            <person name="Thomas B.C."/>
            <person name="Singh A."/>
            <person name="Wilkins M.J."/>
            <person name="Karaoz U."/>
            <person name="Brodie E.L."/>
            <person name="Williams K.H."/>
            <person name="Hubbard S.S."/>
            <person name="Banfield J.F."/>
        </authorList>
    </citation>
    <scope>NUCLEOTIDE SEQUENCE [LARGE SCALE GENOMIC DNA]</scope>
</reference>
<dbReference type="AlphaFoldDB" id="A0A1G2QR55"/>
<evidence type="ECO:0000259" key="1">
    <source>
        <dbReference type="Pfam" id="PF13847"/>
    </source>
</evidence>
<evidence type="ECO:0000313" key="2">
    <source>
        <dbReference type="EMBL" id="OHA62629.1"/>
    </source>
</evidence>
<gene>
    <name evidence="2" type="ORF">A2556_02955</name>
</gene>
<comment type="caution">
    <text evidence="2">The sequence shown here is derived from an EMBL/GenBank/DDBJ whole genome shotgun (WGS) entry which is preliminary data.</text>
</comment>
<sequence>MSFAIPENVAKDFGLLAGEEIAEFGSSIGPYALICAKIVGPSGKVYAIDVQKDLLEHLRHDAERQGLKNIDYIWGDIEEIGGAKLKDNLVDVVLMASVFFQLEDKNGAISEAKRLLRPGGRLILVDWTDSFGGLGPRPEAVFSTETADSLLTTNGFAKIKSFTAGDHHYGLIFKKIA</sequence>
<dbReference type="EMBL" id="MHTM01000007">
    <property type="protein sequence ID" value="OHA62629.1"/>
    <property type="molecule type" value="Genomic_DNA"/>
</dbReference>
<dbReference type="Proteomes" id="UP000177140">
    <property type="component" value="Unassembled WGS sequence"/>
</dbReference>
<feature type="domain" description="Methyltransferase" evidence="1">
    <location>
        <begin position="23"/>
        <end position="127"/>
    </location>
</feature>
<accession>A0A1G2QR55</accession>
<protein>
    <recommendedName>
        <fullName evidence="1">Methyltransferase domain-containing protein</fullName>
    </recommendedName>
</protein>
<dbReference type="InterPro" id="IPR025714">
    <property type="entry name" value="Methyltranfer_dom"/>
</dbReference>
<dbReference type="InterPro" id="IPR029063">
    <property type="entry name" value="SAM-dependent_MTases_sf"/>
</dbReference>
<evidence type="ECO:0000313" key="3">
    <source>
        <dbReference type="Proteomes" id="UP000177140"/>
    </source>
</evidence>
<organism evidence="2 3">
    <name type="scientific">Candidatus Vogelbacteria bacterium RIFOXYD2_FULL_44_9</name>
    <dbReference type="NCBI Taxonomy" id="1802441"/>
    <lineage>
        <taxon>Bacteria</taxon>
        <taxon>Candidatus Vogeliibacteriota</taxon>
    </lineage>
</organism>